<dbReference type="AlphaFoldDB" id="A0A2U3JZT5"/>
<dbReference type="EMBL" id="OMOD01000014">
    <property type="protein sequence ID" value="SPF32942.1"/>
    <property type="molecule type" value="Genomic_DNA"/>
</dbReference>
<name>A0A2U3JZT5_9BACT</name>
<protein>
    <recommendedName>
        <fullName evidence="4">DUF481 domain-containing protein</fullName>
    </recommendedName>
</protein>
<proteinExistence type="predicted"/>
<accession>A0A2U3JZT5</accession>
<organism evidence="2 3">
    <name type="scientific">Candidatus Sulfotelmatobacter kueseliae</name>
    <dbReference type="NCBI Taxonomy" id="2042962"/>
    <lineage>
        <taxon>Bacteria</taxon>
        <taxon>Pseudomonadati</taxon>
        <taxon>Acidobacteriota</taxon>
        <taxon>Terriglobia</taxon>
        <taxon>Terriglobales</taxon>
        <taxon>Candidatus Korobacteraceae</taxon>
        <taxon>Candidatus Sulfotelmatobacter</taxon>
    </lineage>
</organism>
<evidence type="ECO:0000313" key="2">
    <source>
        <dbReference type="EMBL" id="SPF32942.1"/>
    </source>
</evidence>
<feature type="chain" id="PRO_5015644590" description="DUF481 domain-containing protein" evidence="1">
    <location>
        <begin position="23"/>
        <end position="370"/>
    </location>
</feature>
<feature type="signal peptide" evidence="1">
    <location>
        <begin position="1"/>
        <end position="22"/>
    </location>
</feature>
<dbReference type="OrthoDB" id="9806250at2"/>
<keyword evidence="1" id="KW-0732">Signal</keyword>
<sequence>MLRKFERFTLIVFLGLSVAAFADQITLKNGDRLTGTVVKGDGKTVVLHTDAAGDVTIQFSAIQDIKTDKELHVSLKDGKTAVGPVTTADGKIEIATATAGTVEAAREDVTLIRNDAEQAAYDKSLHPGLLQGWTGGANVGFSVTRGNSETENLALAFNAVHTRLADKLTLYATSINTQNNLATPSIVASLETGGLRYDRNLNPRMFAFGAADFMANALQYLDLRAVYSGGLGWHAIKSDPTTLNILGGINYTHETYSDGAEVPPTPPLTAPTGVYQSYGVTNRFAALTLGEELSRKLGKSTVATQNFYFYPDLQQTGQYRGIFNFGTVTKISKWLGWQNQFGDIYVSNPPIGAKKNDVLFTTGLNFSFAR</sequence>
<dbReference type="Pfam" id="PF04338">
    <property type="entry name" value="DUF481"/>
    <property type="match status" value="1"/>
</dbReference>
<reference evidence="3" key="1">
    <citation type="submission" date="2018-02" db="EMBL/GenBank/DDBJ databases">
        <authorList>
            <person name="Hausmann B."/>
        </authorList>
    </citation>
    <scope>NUCLEOTIDE SEQUENCE [LARGE SCALE GENOMIC DNA]</scope>
    <source>
        <strain evidence="3">Peat soil MAG SbA1</strain>
    </source>
</reference>
<evidence type="ECO:0000313" key="3">
    <source>
        <dbReference type="Proteomes" id="UP000238701"/>
    </source>
</evidence>
<evidence type="ECO:0000256" key="1">
    <source>
        <dbReference type="SAM" id="SignalP"/>
    </source>
</evidence>
<evidence type="ECO:0008006" key="4">
    <source>
        <dbReference type="Google" id="ProtNLM"/>
    </source>
</evidence>
<dbReference type="Proteomes" id="UP000238701">
    <property type="component" value="Unassembled WGS sequence"/>
</dbReference>
<gene>
    <name evidence="2" type="ORF">SBA1_1100017</name>
</gene>
<dbReference type="InterPro" id="IPR007433">
    <property type="entry name" value="DUF481"/>
</dbReference>